<dbReference type="RefSeq" id="WP_193194769.1">
    <property type="nucleotide sequence ID" value="NZ_JACZFR010000066.1"/>
</dbReference>
<dbReference type="Proteomes" id="UP001596425">
    <property type="component" value="Unassembled WGS sequence"/>
</dbReference>
<organism evidence="1 2">
    <name type="scientific">Microbulbifer taiwanensis</name>
    <dbReference type="NCBI Taxonomy" id="986746"/>
    <lineage>
        <taxon>Bacteria</taxon>
        <taxon>Pseudomonadati</taxon>
        <taxon>Pseudomonadota</taxon>
        <taxon>Gammaproteobacteria</taxon>
        <taxon>Cellvibrionales</taxon>
        <taxon>Microbulbiferaceae</taxon>
        <taxon>Microbulbifer</taxon>
    </lineage>
</organism>
<dbReference type="EMBL" id="JBHSVR010000001">
    <property type="protein sequence ID" value="MFC6635438.1"/>
    <property type="molecule type" value="Genomic_DNA"/>
</dbReference>
<sequence>MLQELVYSKYSRPQKLSDPHSDFTPGMLKNLLKKDDSEFGWNDYSCLFGPHLPAGTYEEVMYFLPKAFGYLKIHEDEALDLVTPIFGFCSKNIERLQEDGLEELVKEQIIECLNYWVRNFRIEHYDKQMCVNKGWRLSHNDLVHNTETICKGTTDLARFETLKSLAIEFTQSLAHHNDDITKASWFIEYSRARFDVYTPPDLPEIQKLLSDEKLLNEAYAVVWPEAYEYKLTYWRDTFSKLGL</sequence>
<keyword evidence="2" id="KW-1185">Reference proteome</keyword>
<proteinExistence type="predicted"/>
<evidence type="ECO:0000313" key="1">
    <source>
        <dbReference type="EMBL" id="MFC6635438.1"/>
    </source>
</evidence>
<accession>A0ABW1YSU7</accession>
<gene>
    <name evidence="1" type="ORF">ACFQBM_19360</name>
</gene>
<protein>
    <submittedName>
        <fullName evidence="1">Uncharacterized protein</fullName>
    </submittedName>
</protein>
<reference evidence="2" key="1">
    <citation type="journal article" date="2019" name="Int. J. Syst. Evol. Microbiol.">
        <title>The Global Catalogue of Microorganisms (GCM) 10K type strain sequencing project: providing services to taxonomists for standard genome sequencing and annotation.</title>
        <authorList>
            <consortium name="The Broad Institute Genomics Platform"/>
            <consortium name="The Broad Institute Genome Sequencing Center for Infectious Disease"/>
            <person name="Wu L."/>
            <person name="Ma J."/>
        </authorList>
    </citation>
    <scope>NUCLEOTIDE SEQUENCE [LARGE SCALE GENOMIC DNA]</scope>
    <source>
        <strain evidence="2">CGMCC 1.13718</strain>
    </source>
</reference>
<evidence type="ECO:0000313" key="2">
    <source>
        <dbReference type="Proteomes" id="UP001596425"/>
    </source>
</evidence>
<name>A0ABW1YSU7_9GAMM</name>
<comment type="caution">
    <text evidence="1">The sequence shown here is derived from an EMBL/GenBank/DDBJ whole genome shotgun (WGS) entry which is preliminary data.</text>
</comment>